<gene>
    <name evidence="1" type="ORF">LEP1GSC202_1223</name>
</gene>
<dbReference type="STRING" id="1249483.LEP1GSC202_1223"/>
<dbReference type="SUPFAM" id="SSF63825">
    <property type="entry name" value="YWTD domain"/>
    <property type="match status" value="1"/>
</dbReference>
<reference evidence="1 2" key="1">
    <citation type="submission" date="2013-04" db="EMBL/GenBank/DDBJ databases">
        <authorList>
            <person name="Harkins D.M."/>
            <person name="Durkin A.S."/>
            <person name="Brinkac L.M."/>
            <person name="Haft D.H."/>
            <person name="Selengut J.D."/>
            <person name="Sanka R."/>
            <person name="DePew J."/>
            <person name="Purushe J."/>
            <person name="Hartskeerl R.A."/>
            <person name="Ahmed A."/>
            <person name="van der Linden H."/>
            <person name="Goris M.G.A."/>
            <person name="Vinetz J.M."/>
            <person name="Sutton G.G."/>
            <person name="Nierman W.C."/>
            <person name="Fouts D.E."/>
        </authorList>
    </citation>
    <scope>NUCLEOTIDE SEQUENCE [LARGE SCALE GENOMIC DNA]</scope>
    <source>
        <strain evidence="1 2">Sao Paulo</strain>
    </source>
</reference>
<dbReference type="PANTHER" id="PTHR40274:SF3">
    <property type="entry name" value="VIRGINIAMYCIN B LYASE"/>
    <property type="match status" value="1"/>
</dbReference>
<sequence length="603" mass="69276">MKFKRFKYRFLFQLVLFFIFAITYTSLSAIQVNVKDSNGNNLDLVMVTIKAEKPQVPPRDDHGYPPEGLTFFITPEVTMFTNPNGKVDIPFPYAPQVTIRLRKIGYKDINVRPYSNVSSVSFRMEKVTDLNYLVGQYPSNSWVAALEFGEDKELRKTYLEQCGFCHQQGSFFMRRAFSEGDWEEIINRMMGYGARPHGKAKKKLPGILSNAYVDLLKHPERVKPGRTWGKELYGAVIREWPMGDSFSQMHDLLFHKKTGLVYVGDNIQDRLWEINPNTGKTVVYKVPKLPEDELGGLLPGRLRSFQKHETYVGLHSLAESPVDGNIFITPSLQRRITEFDPVSKKFKNHLFKDGLYPHTIRIDREDRVWFTLALSNQVGMFNRKDQSFHTYDLPARTKKESFSLWISGFIIKLMNWGFPMHLLPVDERVSGMPLPYGIDIAPNGTVWFTRLHADTIGKIDPKNDSFQLIPTPFQGPRRLRVDRDNNVWISVFPEGSIAKYTPDDGKFKLYPLPTAVDGVETPYSLNVDRKSNLVWVTGTSSDNLMAMDIKTETWKVYPMSRKVTFTRDIEFSPDGKVYSSNGAFPSWHIEDGQPTLMEVTQAK</sequence>
<evidence type="ECO:0000313" key="1">
    <source>
        <dbReference type="EMBL" id="EOQ88949.1"/>
    </source>
</evidence>
<dbReference type="Pfam" id="PF24684">
    <property type="entry name" value="Vgb_lyase"/>
    <property type="match status" value="1"/>
</dbReference>
<name>A0A5E8HCI2_9LEPT</name>
<evidence type="ECO:0000313" key="2">
    <source>
        <dbReference type="Proteomes" id="UP000013996"/>
    </source>
</evidence>
<dbReference type="Gene3D" id="2.130.10.10">
    <property type="entry name" value="YVTN repeat-like/Quinoprotein amine dehydrogenase"/>
    <property type="match status" value="2"/>
</dbReference>
<dbReference type="InterPro" id="IPR015943">
    <property type="entry name" value="WD40/YVTN_repeat-like_dom_sf"/>
</dbReference>
<dbReference type="EMBL" id="AOGX02000015">
    <property type="protein sequence ID" value="EOQ88949.1"/>
    <property type="molecule type" value="Genomic_DNA"/>
</dbReference>
<comment type="caution">
    <text evidence="1">The sequence shown here is derived from an EMBL/GenBank/DDBJ whole genome shotgun (WGS) entry which is preliminary data.</text>
</comment>
<organism evidence="1 2">
    <name type="scientific">Leptospira yanagawae serovar Saopaulo str. Sao Paulo = ATCC 700523</name>
    <dbReference type="NCBI Taxonomy" id="1249483"/>
    <lineage>
        <taxon>Bacteria</taxon>
        <taxon>Pseudomonadati</taxon>
        <taxon>Spirochaetota</taxon>
        <taxon>Spirochaetia</taxon>
        <taxon>Leptospirales</taxon>
        <taxon>Leptospiraceae</taxon>
        <taxon>Leptospira</taxon>
    </lineage>
</organism>
<protein>
    <recommendedName>
        <fullName evidence="3">Lyase</fullName>
    </recommendedName>
</protein>
<evidence type="ECO:0008006" key="3">
    <source>
        <dbReference type="Google" id="ProtNLM"/>
    </source>
</evidence>
<dbReference type="Proteomes" id="UP000013996">
    <property type="component" value="Unassembled WGS sequence"/>
</dbReference>
<dbReference type="RefSeq" id="WP_015676536.1">
    <property type="nucleotide sequence ID" value="NZ_AOGX02000015.1"/>
</dbReference>
<dbReference type="SUPFAM" id="SSF63829">
    <property type="entry name" value="Calcium-dependent phosphotriesterase"/>
    <property type="match status" value="1"/>
</dbReference>
<dbReference type="PANTHER" id="PTHR40274">
    <property type="entry name" value="VIRGINIAMYCIN B LYASE"/>
    <property type="match status" value="1"/>
</dbReference>
<dbReference type="AlphaFoldDB" id="A0A5E8HCI2"/>
<dbReference type="InterPro" id="IPR051344">
    <property type="entry name" value="Vgb"/>
</dbReference>
<proteinExistence type="predicted"/>
<accession>A0A5E8HCI2</accession>